<dbReference type="SUPFAM" id="SSF51735">
    <property type="entry name" value="NAD(P)-binding Rossmann-fold domains"/>
    <property type="match status" value="1"/>
</dbReference>
<dbReference type="GO" id="GO:0016491">
    <property type="term" value="F:oxidoreductase activity"/>
    <property type="evidence" value="ECO:0007669"/>
    <property type="project" value="UniProtKB-KW"/>
</dbReference>
<dbReference type="Gene3D" id="3.40.50.720">
    <property type="entry name" value="NAD(P)-binding Rossmann-like Domain"/>
    <property type="match status" value="1"/>
</dbReference>
<dbReference type="PANTHER" id="PTHR47706">
    <property type="entry name" value="NMRA-LIKE FAMILY PROTEIN"/>
    <property type="match status" value="1"/>
</dbReference>
<evidence type="ECO:0000256" key="2">
    <source>
        <dbReference type="ARBA" id="ARBA00023002"/>
    </source>
</evidence>
<dbReference type="Gene3D" id="3.90.25.10">
    <property type="entry name" value="UDP-galactose 4-epimerase, domain 1"/>
    <property type="match status" value="1"/>
</dbReference>
<evidence type="ECO:0000313" key="4">
    <source>
        <dbReference type="EMBL" id="OJJ07493.1"/>
    </source>
</evidence>
<gene>
    <name evidence="4" type="ORF">ASPVEDRAFT_46796</name>
</gene>
<dbReference type="EMBL" id="KV878137">
    <property type="protein sequence ID" value="OJJ07493.1"/>
    <property type="molecule type" value="Genomic_DNA"/>
</dbReference>
<dbReference type="Pfam" id="PF05368">
    <property type="entry name" value="NmrA"/>
    <property type="match status" value="1"/>
</dbReference>
<feature type="domain" description="NmrA-like" evidence="3">
    <location>
        <begin position="5"/>
        <end position="215"/>
    </location>
</feature>
<proteinExistence type="predicted"/>
<dbReference type="VEuPathDB" id="FungiDB:ASPVEDRAFT_46796"/>
<protein>
    <recommendedName>
        <fullName evidence="3">NmrA-like domain-containing protein</fullName>
    </recommendedName>
</protein>
<dbReference type="InterPro" id="IPR051609">
    <property type="entry name" value="NmrA/Isoflavone_reductase-like"/>
</dbReference>
<evidence type="ECO:0000313" key="5">
    <source>
        <dbReference type="Proteomes" id="UP000184073"/>
    </source>
</evidence>
<dbReference type="OrthoDB" id="9974981at2759"/>
<name>A0A1L9Q156_ASPVE</name>
<evidence type="ECO:0000259" key="3">
    <source>
        <dbReference type="Pfam" id="PF05368"/>
    </source>
</evidence>
<dbReference type="InterPro" id="IPR045312">
    <property type="entry name" value="PCBER-like"/>
</dbReference>
<dbReference type="AlphaFoldDB" id="A0A1L9Q156"/>
<dbReference type="CDD" id="cd05259">
    <property type="entry name" value="PCBER_SDR_a"/>
    <property type="match status" value="1"/>
</dbReference>
<reference evidence="5" key="1">
    <citation type="journal article" date="2017" name="Genome Biol.">
        <title>Comparative genomics reveals high biological diversity and specific adaptations in the industrially and medically important fungal genus Aspergillus.</title>
        <authorList>
            <person name="de Vries R.P."/>
            <person name="Riley R."/>
            <person name="Wiebenga A."/>
            <person name="Aguilar-Osorio G."/>
            <person name="Amillis S."/>
            <person name="Uchima C.A."/>
            <person name="Anderluh G."/>
            <person name="Asadollahi M."/>
            <person name="Askin M."/>
            <person name="Barry K."/>
            <person name="Battaglia E."/>
            <person name="Bayram O."/>
            <person name="Benocci T."/>
            <person name="Braus-Stromeyer S.A."/>
            <person name="Caldana C."/>
            <person name="Canovas D."/>
            <person name="Cerqueira G.C."/>
            <person name="Chen F."/>
            <person name="Chen W."/>
            <person name="Choi C."/>
            <person name="Clum A."/>
            <person name="Dos Santos R.A."/>
            <person name="Damasio A.R."/>
            <person name="Diallinas G."/>
            <person name="Emri T."/>
            <person name="Fekete E."/>
            <person name="Flipphi M."/>
            <person name="Freyberg S."/>
            <person name="Gallo A."/>
            <person name="Gournas C."/>
            <person name="Habgood R."/>
            <person name="Hainaut M."/>
            <person name="Harispe M.L."/>
            <person name="Henrissat B."/>
            <person name="Hilden K.S."/>
            <person name="Hope R."/>
            <person name="Hossain A."/>
            <person name="Karabika E."/>
            <person name="Karaffa L."/>
            <person name="Karanyi Z."/>
            <person name="Krasevec N."/>
            <person name="Kuo A."/>
            <person name="Kusch H."/>
            <person name="LaButti K."/>
            <person name="Lagendijk E.L."/>
            <person name="Lapidus A."/>
            <person name="Levasseur A."/>
            <person name="Lindquist E."/>
            <person name="Lipzen A."/>
            <person name="Logrieco A.F."/>
            <person name="MacCabe A."/>
            <person name="Maekelae M.R."/>
            <person name="Malavazi I."/>
            <person name="Melin P."/>
            <person name="Meyer V."/>
            <person name="Mielnichuk N."/>
            <person name="Miskei M."/>
            <person name="Molnar A.P."/>
            <person name="Mule G."/>
            <person name="Ngan C.Y."/>
            <person name="Orejas M."/>
            <person name="Orosz E."/>
            <person name="Ouedraogo J.P."/>
            <person name="Overkamp K.M."/>
            <person name="Park H.-S."/>
            <person name="Perrone G."/>
            <person name="Piumi F."/>
            <person name="Punt P.J."/>
            <person name="Ram A.F."/>
            <person name="Ramon A."/>
            <person name="Rauscher S."/>
            <person name="Record E."/>
            <person name="Riano-Pachon D.M."/>
            <person name="Robert V."/>
            <person name="Roehrig J."/>
            <person name="Ruller R."/>
            <person name="Salamov A."/>
            <person name="Salih N.S."/>
            <person name="Samson R.A."/>
            <person name="Sandor E."/>
            <person name="Sanguinetti M."/>
            <person name="Schuetze T."/>
            <person name="Sepcic K."/>
            <person name="Shelest E."/>
            <person name="Sherlock G."/>
            <person name="Sophianopoulou V."/>
            <person name="Squina F.M."/>
            <person name="Sun H."/>
            <person name="Susca A."/>
            <person name="Todd R.B."/>
            <person name="Tsang A."/>
            <person name="Unkles S.E."/>
            <person name="van de Wiele N."/>
            <person name="van Rossen-Uffink D."/>
            <person name="Oliveira J.V."/>
            <person name="Vesth T.C."/>
            <person name="Visser J."/>
            <person name="Yu J.-H."/>
            <person name="Zhou M."/>
            <person name="Andersen M.R."/>
            <person name="Archer D.B."/>
            <person name="Baker S.E."/>
            <person name="Benoit I."/>
            <person name="Brakhage A.A."/>
            <person name="Braus G.H."/>
            <person name="Fischer R."/>
            <person name="Frisvad J.C."/>
            <person name="Goldman G.H."/>
            <person name="Houbraken J."/>
            <person name="Oakley B."/>
            <person name="Pocsi I."/>
            <person name="Scazzocchio C."/>
            <person name="Seiboth B."/>
            <person name="vanKuyk P.A."/>
            <person name="Wortman J."/>
            <person name="Dyer P.S."/>
            <person name="Grigoriev I.V."/>
        </authorList>
    </citation>
    <scope>NUCLEOTIDE SEQUENCE [LARGE SCALE GENOMIC DNA]</scope>
    <source>
        <strain evidence="5">CBS 583.65</strain>
    </source>
</reference>
<dbReference type="InterPro" id="IPR008030">
    <property type="entry name" value="NmrA-like"/>
</dbReference>
<accession>A0A1L9Q156</accession>
<dbReference type="InterPro" id="IPR036291">
    <property type="entry name" value="NAD(P)-bd_dom_sf"/>
</dbReference>
<keyword evidence="5" id="KW-1185">Reference proteome</keyword>
<dbReference type="STRING" id="1036611.A0A1L9Q156"/>
<dbReference type="PANTHER" id="PTHR47706:SF1">
    <property type="entry name" value="CIPA-LIKE, PUTATIVE (AFU_ORTHOLOGUE AFUA_1G12460)-RELATED"/>
    <property type="match status" value="1"/>
</dbReference>
<sequence length="301" mass="32360">MPHIQTVAVAGATGTLGPRVVQALIEADFQITILTRKKSGAYRSGVKVFEVDFGSLESLTRALEGIDAVVSMVGGPGIDNQPLLIDAAVAAGVKRFIPSEFGSVTTNPELEEVFPYSSFSRVRKYLQSKAEAGDLSWTVLRCGAFLDFLLNTPTLLDWDTHTVTTLDDGENRISSTSMPMVGRGVAGILRNFEATKNKVMRISEIILTQNQLVEFANELRPGINWTATDKVSTAVLLQEGLDQIAAGDVSLLAMMKVIKGTGLAGDIYGAAYDVTDNELLGIRELTPGDLKRLVAEKLAEA</sequence>
<dbReference type="GeneID" id="63729155"/>
<evidence type="ECO:0000256" key="1">
    <source>
        <dbReference type="ARBA" id="ARBA00022857"/>
    </source>
</evidence>
<dbReference type="Proteomes" id="UP000184073">
    <property type="component" value="Unassembled WGS sequence"/>
</dbReference>
<keyword evidence="2" id="KW-0560">Oxidoreductase</keyword>
<dbReference type="RefSeq" id="XP_040673255.1">
    <property type="nucleotide sequence ID" value="XM_040813644.1"/>
</dbReference>
<keyword evidence="1" id="KW-0521">NADP</keyword>
<organism evidence="4 5">
    <name type="scientific">Aspergillus versicolor CBS 583.65</name>
    <dbReference type="NCBI Taxonomy" id="1036611"/>
    <lineage>
        <taxon>Eukaryota</taxon>
        <taxon>Fungi</taxon>
        <taxon>Dikarya</taxon>
        <taxon>Ascomycota</taxon>
        <taxon>Pezizomycotina</taxon>
        <taxon>Eurotiomycetes</taxon>
        <taxon>Eurotiomycetidae</taxon>
        <taxon>Eurotiales</taxon>
        <taxon>Aspergillaceae</taxon>
        <taxon>Aspergillus</taxon>
        <taxon>Aspergillus subgen. Nidulantes</taxon>
    </lineage>
</organism>